<keyword evidence="2" id="KW-0736">Signalosome</keyword>
<dbReference type="GeneID" id="36289509"/>
<evidence type="ECO:0000256" key="3">
    <source>
        <dbReference type="SAM" id="MobiDB-lite"/>
    </source>
</evidence>
<accession>A0A177AAG3</accession>
<dbReference type="AlphaFoldDB" id="A0A177AAG3"/>
<comment type="similarity">
    <text evidence="1">Belongs to the CSN7/EIF3M family. CSN7 subfamily.</text>
</comment>
<dbReference type="PANTHER" id="PTHR15350:SF5">
    <property type="entry name" value="COP9 SIGNALOSOME COMPLEX SUBUNIT 7"/>
    <property type="match status" value="1"/>
</dbReference>
<dbReference type="EMBL" id="KV441397">
    <property type="protein sequence ID" value="OAF58261.1"/>
    <property type="molecule type" value="Genomic_DNA"/>
</dbReference>
<proteinExistence type="inferred from homology"/>
<reference evidence="5" key="1">
    <citation type="submission" date="2016-03" db="EMBL/GenBank/DDBJ databases">
        <title>Updated assembly of Pseudogymnoascus destructans, the fungus causing white-nose syndrome of bats.</title>
        <authorList>
            <person name="Palmer J.M."/>
            <person name="Drees K.P."/>
            <person name="Foster J.T."/>
            <person name="Lindner D.L."/>
        </authorList>
    </citation>
    <scope>NUCLEOTIDE SEQUENCE [LARGE SCALE GENOMIC DNA]</scope>
    <source>
        <strain evidence="5">20631-21</strain>
    </source>
</reference>
<feature type="region of interest" description="Disordered" evidence="3">
    <location>
        <begin position="221"/>
        <end position="298"/>
    </location>
</feature>
<feature type="compositionally biased region" description="Basic residues" evidence="3">
    <location>
        <begin position="233"/>
        <end position="248"/>
    </location>
</feature>
<name>A0A177AAG3_9PEZI</name>
<feature type="compositionally biased region" description="Basic and acidic residues" evidence="3">
    <location>
        <begin position="221"/>
        <end position="232"/>
    </location>
</feature>
<dbReference type="Proteomes" id="UP000077154">
    <property type="component" value="Unassembled WGS sequence"/>
</dbReference>
<dbReference type="eggNOG" id="KOG3250">
    <property type="taxonomic scope" value="Eukaryota"/>
</dbReference>
<protein>
    <recommendedName>
        <fullName evidence="4">PCI domain-containing protein</fullName>
    </recommendedName>
</protein>
<feature type="compositionally biased region" description="Gly residues" evidence="3">
    <location>
        <begin position="251"/>
        <end position="260"/>
    </location>
</feature>
<dbReference type="PROSITE" id="PS50250">
    <property type="entry name" value="PCI"/>
    <property type="match status" value="1"/>
</dbReference>
<gene>
    <name evidence="5" type="ORF">VC83_06449</name>
</gene>
<sequence>MEQTKALNALEPFLALSKSATSPTAAIDLIQRATSAPNTFIFSPLLSTPPIQALRSSPATAPHFQLLTHFCYGTYNDYTSSADTLPPLTPVQVQKLRQLSLLTHARDPKNLAYARLIELLGFSDARELETLVTTAIYEGLLSATLNPHDGLVAVSSVAPLRDVEPAQIPVLIDTLEEWAGRCSAALEGLEKQVASIKAGALRRHKEEVEWEGYVGGLVEKGDEAGEAKGERPHGRRVGRGGKAPRAKRGFMGFGEGSGRARGGDMDVDMEDEDWELREGAGSRSQKKRGRGRGGMLGR</sequence>
<evidence type="ECO:0000259" key="4">
    <source>
        <dbReference type="PROSITE" id="PS50250"/>
    </source>
</evidence>
<dbReference type="Pfam" id="PF22061">
    <property type="entry name" value="CSN7_HB_subdom"/>
    <property type="match status" value="1"/>
</dbReference>
<dbReference type="GO" id="GO:0008180">
    <property type="term" value="C:COP9 signalosome"/>
    <property type="evidence" value="ECO:0007669"/>
    <property type="project" value="UniProtKB-KW"/>
</dbReference>
<dbReference type="InterPro" id="IPR000717">
    <property type="entry name" value="PCI_dom"/>
</dbReference>
<dbReference type="RefSeq" id="XP_024323546.1">
    <property type="nucleotide sequence ID" value="XM_024470050.1"/>
</dbReference>
<dbReference type="SMART" id="SM00088">
    <property type="entry name" value="PINT"/>
    <property type="match status" value="1"/>
</dbReference>
<evidence type="ECO:0000256" key="2">
    <source>
        <dbReference type="ARBA" id="ARBA00022790"/>
    </source>
</evidence>
<dbReference type="VEuPathDB" id="FungiDB:GMDG_05369"/>
<evidence type="ECO:0000256" key="1">
    <source>
        <dbReference type="ARBA" id="ARBA00008482"/>
    </source>
</evidence>
<dbReference type="Pfam" id="PF01399">
    <property type="entry name" value="PCI"/>
    <property type="match status" value="1"/>
</dbReference>
<organism evidence="5">
    <name type="scientific">Pseudogymnoascus destructans</name>
    <dbReference type="NCBI Taxonomy" id="655981"/>
    <lineage>
        <taxon>Eukaryota</taxon>
        <taxon>Fungi</taxon>
        <taxon>Dikarya</taxon>
        <taxon>Ascomycota</taxon>
        <taxon>Pezizomycotina</taxon>
        <taxon>Leotiomycetes</taxon>
        <taxon>Thelebolales</taxon>
        <taxon>Thelebolaceae</taxon>
        <taxon>Pseudogymnoascus</taxon>
    </lineage>
</organism>
<feature type="compositionally biased region" description="Acidic residues" evidence="3">
    <location>
        <begin position="265"/>
        <end position="275"/>
    </location>
</feature>
<dbReference type="InterPro" id="IPR045237">
    <property type="entry name" value="COPS7/eIF3m"/>
</dbReference>
<evidence type="ECO:0000313" key="5">
    <source>
        <dbReference type="EMBL" id="OAF58261.1"/>
    </source>
</evidence>
<dbReference type="OrthoDB" id="10265275at2759"/>
<dbReference type="PANTHER" id="PTHR15350">
    <property type="entry name" value="COP9 SIGNALOSOME COMPLEX SUBUNIT 7/DENDRITIC CELL PROTEIN GA17"/>
    <property type="match status" value="1"/>
</dbReference>
<feature type="domain" description="PCI" evidence="4">
    <location>
        <begin position="2"/>
        <end position="159"/>
    </location>
</feature>